<accession>A0A2A9M6S9</accession>
<dbReference type="Gene3D" id="2.60.40.1320">
    <property type="entry name" value="SRS domain"/>
    <property type="match status" value="2"/>
</dbReference>
<feature type="chain" id="PRO_5012179734" evidence="2">
    <location>
        <begin position="32"/>
        <end position="382"/>
    </location>
</feature>
<dbReference type="Proteomes" id="UP000224006">
    <property type="component" value="Chromosome VII"/>
</dbReference>
<dbReference type="GeneID" id="40312848"/>
<dbReference type="VEuPathDB" id="ToxoDB:BESB_079210"/>
<evidence type="ECO:0000259" key="3">
    <source>
        <dbReference type="Pfam" id="PF04092"/>
    </source>
</evidence>
<dbReference type="PROSITE" id="PS51257">
    <property type="entry name" value="PROKAR_LIPOPROTEIN"/>
    <property type="match status" value="1"/>
</dbReference>
<organism evidence="4 5">
    <name type="scientific">Besnoitia besnoiti</name>
    <name type="common">Apicomplexan protozoan</name>
    <dbReference type="NCBI Taxonomy" id="94643"/>
    <lineage>
        <taxon>Eukaryota</taxon>
        <taxon>Sar</taxon>
        <taxon>Alveolata</taxon>
        <taxon>Apicomplexa</taxon>
        <taxon>Conoidasida</taxon>
        <taxon>Coccidia</taxon>
        <taxon>Eucoccidiorida</taxon>
        <taxon>Eimeriorina</taxon>
        <taxon>Sarcocystidae</taxon>
        <taxon>Besnoitia</taxon>
    </lineage>
</organism>
<protein>
    <submittedName>
        <fullName evidence="4">SAG-related sequence SRS53F</fullName>
    </submittedName>
</protein>
<dbReference type="RefSeq" id="XP_029217714.1">
    <property type="nucleotide sequence ID" value="XM_029366283.1"/>
</dbReference>
<name>A0A2A9M6S9_BESBE</name>
<keyword evidence="5" id="KW-1185">Reference proteome</keyword>
<dbReference type="InterPro" id="IPR007226">
    <property type="entry name" value="SRS_dom"/>
</dbReference>
<feature type="compositionally biased region" description="Basic and acidic residues" evidence="1">
    <location>
        <begin position="179"/>
        <end position="188"/>
    </location>
</feature>
<dbReference type="GO" id="GO:0016020">
    <property type="term" value="C:membrane"/>
    <property type="evidence" value="ECO:0007669"/>
    <property type="project" value="InterPro"/>
</dbReference>
<keyword evidence="2" id="KW-0732">Signal</keyword>
<gene>
    <name evidence="4" type="ORF">BESB_079210</name>
</gene>
<dbReference type="SUPFAM" id="SSF74877">
    <property type="entry name" value="Major surface antigen p30, SAG1"/>
    <property type="match status" value="1"/>
</dbReference>
<sequence length="382" mass="39990">MAALKNASLLRWKVFAFPVAVTALMACTVNGVQTTQVQVATPDLGTCDAAEKSVAITVDAGKKKAQFVCDKAVPHVWPKKDENDVLLYFRGRDLKETSGLEDLFGVDSKLTVQKITKANEASPVTATLSIGALPTMQQIIYFACGATEYKNIQQPGEATVDISGGRSDRAPGAVEEEATPGRRDRRDMPVAVAGRESSAFSSGTKAASPENREVKAMQASAGNPSQSNKDICLVTVTVPADPSAPTCTLAKKSMEVDITSEAKSTTFSCDSTIPSLSPETSSGNIFDESCAKPVKLAEALPTAKLEPAGSGYTFSVVELPSAPTTLCYKCSTSPEKERGGADESCTVKIKVAAGLSSLAGLTHLQPVLAVGSLLVIGSVVFF</sequence>
<dbReference type="EMBL" id="NWUJ01000008">
    <property type="protein sequence ID" value="PFH33705.1"/>
    <property type="molecule type" value="Genomic_DNA"/>
</dbReference>
<dbReference type="KEGG" id="bbes:BESB_079210"/>
<proteinExistence type="predicted"/>
<feature type="domain" description="SRS" evidence="3">
    <location>
        <begin position="46"/>
        <end position="151"/>
    </location>
</feature>
<evidence type="ECO:0000256" key="1">
    <source>
        <dbReference type="SAM" id="MobiDB-lite"/>
    </source>
</evidence>
<comment type="caution">
    <text evidence="4">The sequence shown here is derived from an EMBL/GenBank/DDBJ whole genome shotgun (WGS) entry which is preliminary data.</text>
</comment>
<feature type="signal peptide" evidence="2">
    <location>
        <begin position="1"/>
        <end position="31"/>
    </location>
</feature>
<dbReference type="Pfam" id="PF04092">
    <property type="entry name" value="SAG"/>
    <property type="match status" value="2"/>
</dbReference>
<dbReference type="AlphaFoldDB" id="A0A2A9M6S9"/>
<evidence type="ECO:0000313" key="4">
    <source>
        <dbReference type="EMBL" id="PFH33705.1"/>
    </source>
</evidence>
<dbReference type="OrthoDB" id="10412889at2759"/>
<reference evidence="4 5" key="1">
    <citation type="submission" date="2017-09" db="EMBL/GenBank/DDBJ databases">
        <title>Genome sequencing of Besnoitia besnoiti strain Bb-Ger1.</title>
        <authorList>
            <person name="Schares G."/>
            <person name="Venepally P."/>
            <person name="Lorenzi H.A."/>
        </authorList>
    </citation>
    <scope>NUCLEOTIDE SEQUENCE [LARGE SCALE GENOMIC DNA]</scope>
    <source>
        <strain evidence="4 5">Bb-Ger1</strain>
    </source>
</reference>
<feature type="region of interest" description="Disordered" evidence="1">
    <location>
        <begin position="158"/>
        <end position="225"/>
    </location>
</feature>
<feature type="domain" description="SRS" evidence="3">
    <location>
        <begin position="246"/>
        <end position="351"/>
    </location>
</feature>
<evidence type="ECO:0000256" key="2">
    <source>
        <dbReference type="SAM" id="SignalP"/>
    </source>
</evidence>
<dbReference type="InterPro" id="IPR036755">
    <property type="entry name" value="SRS_dom_sf"/>
</dbReference>
<evidence type="ECO:0000313" key="5">
    <source>
        <dbReference type="Proteomes" id="UP000224006"/>
    </source>
</evidence>